<reference evidence="2" key="2">
    <citation type="journal article" date="2020" name="Nat. Commun.">
        <title>Large-scale genome sequencing of mycorrhizal fungi provides insights into the early evolution of symbiotic traits.</title>
        <authorList>
            <person name="Miyauchi S."/>
            <person name="Kiss E."/>
            <person name="Kuo A."/>
            <person name="Drula E."/>
            <person name="Kohler A."/>
            <person name="Sanchez-Garcia M."/>
            <person name="Morin E."/>
            <person name="Andreopoulos B."/>
            <person name="Barry K.W."/>
            <person name="Bonito G."/>
            <person name="Buee M."/>
            <person name="Carver A."/>
            <person name="Chen C."/>
            <person name="Cichocki N."/>
            <person name="Clum A."/>
            <person name="Culley D."/>
            <person name="Crous P.W."/>
            <person name="Fauchery L."/>
            <person name="Girlanda M."/>
            <person name="Hayes R.D."/>
            <person name="Keri Z."/>
            <person name="LaButti K."/>
            <person name="Lipzen A."/>
            <person name="Lombard V."/>
            <person name="Magnuson J."/>
            <person name="Maillard F."/>
            <person name="Murat C."/>
            <person name="Nolan M."/>
            <person name="Ohm R.A."/>
            <person name="Pangilinan J."/>
            <person name="Pereira M.F."/>
            <person name="Perotto S."/>
            <person name="Peter M."/>
            <person name="Pfister S."/>
            <person name="Riley R."/>
            <person name="Sitrit Y."/>
            <person name="Stielow J.B."/>
            <person name="Szollosi G."/>
            <person name="Zifcakova L."/>
            <person name="Stursova M."/>
            <person name="Spatafora J.W."/>
            <person name="Tedersoo L."/>
            <person name="Vaario L.M."/>
            <person name="Yamada A."/>
            <person name="Yan M."/>
            <person name="Wang P."/>
            <person name="Xu J."/>
            <person name="Bruns T."/>
            <person name="Baldrian P."/>
            <person name="Vilgalys R."/>
            <person name="Dunand C."/>
            <person name="Henrissat B."/>
            <person name="Grigoriev I.V."/>
            <person name="Hibbett D."/>
            <person name="Nagy L.G."/>
            <person name="Martin F.M."/>
        </authorList>
    </citation>
    <scope>NUCLEOTIDE SEQUENCE</scope>
    <source>
        <strain evidence="2">BED1</strain>
    </source>
</reference>
<comment type="caution">
    <text evidence="2">The sequence shown here is derived from an EMBL/GenBank/DDBJ whole genome shotgun (WGS) entry which is preliminary data.</text>
</comment>
<name>A0AAD4G7D8_BOLED</name>
<gene>
    <name evidence="2" type="ORF">L210DRAFT_3653067</name>
</gene>
<dbReference type="Proteomes" id="UP001194468">
    <property type="component" value="Unassembled WGS sequence"/>
</dbReference>
<accession>A0AAD4G7D8</accession>
<sequence length="333" mass="36378">MLAPFPSLEAAPERHARSAARPVEGSAKEPAGDLQTLANTHAPCVRDALFADPAPKPSAEEHENVPARSTLRSRPYLFKVATPIRVDKFEALLANHPNQAFVRSVCYALRYGFWPWAETTNEECPTASDQPNRPPQPDRRLRFIAKQFRDEEGCSRFSPSFGPDLLPGVYSVPVHAVPKPRSEKLHMVVGHSAGPPAPNDAIDRSLIAGTKMDGMRSLGASLLEFREQHPAAKLVIFKSGVATAYPEAIALAAVTILAVEAYAKFGSLSCRYHLDRYLREVAGALEGFPAKRTDLLLLWGEIGLPHEEPKQVFGETFEVIGFIVDPNAASVLA</sequence>
<evidence type="ECO:0000313" key="2">
    <source>
        <dbReference type="EMBL" id="KAF8425827.1"/>
    </source>
</evidence>
<organism evidence="2 3">
    <name type="scientific">Boletus edulis BED1</name>
    <dbReference type="NCBI Taxonomy" id="1328754"/>
    <lineage>
        <taxon>Eukaryota</taxon>
        <taxon>Fungi</taxon>
        <taxon>Dikarya</taxon>
        <taxon>Basidiomycota</taxon>
        <taxon>Agaricomycotina</taxon>
        <taxon>Agaricomycetes</taxon>
        <taxon>Agaricomycetidae</taxon>
        <taxon>Boletales</taxon>
        <taxon>Boletineae</taxon>
        <taxon>Boletaceae</taxon>
        <taxon>Boletoideae</taxon>
        <taxon>Boletus</taxon>
    </lineage>
</organism>
<protein>
    <submittedName>
        <fullName evidence="2">Uncharacterized protein</fullName>
    </submittedName>
</protein>
<dbReference type="EMBL" id="WHUW01000091">
    <property type="protein sequence ID" value="KAF8425827.1"/>
    <property type="molecule type" value="Genomic_DNA"/>
</dbReference>
<evidence type="ECO:0000313" key="3">
    <source>
        <dbReference type="Proteomes" id="UP001194468"/>
    </source>
</evidence>
<proteinExistence type="predicted"/>
<reference evidence="2" key="1">
    <citation type="submission" date="2019-10" db="EMBL/GenBank/DDBJ databases">
        <authorList>
            <consortium name="DOE Joint Genome Institute"/>
            <person name="Kuo A."/>
            <person name="Miyauchi S."/>
            <person name="Kiss E."/>
            <person name="Drula E."/>
            <person name="Kohler A."/>
            <person name="Sanchez-Garcia M."/>
            <person name="Andreopoulos B."/>
            <person name="Barry K.W."/>
            <person name="Bonito G."/>
            <person name="Buee M."/>
            <person name="Carver A."/>
            <person name="Chen C."/>
            <person name="Cichocki N."/>
            <person name="Clum A."/>
            <person name="Culley D."/>
            <person name="Crous P.W."/>
            <person name="Fauchery L."/>
            <person name="Girlanda M."/>
            <person name="Hayes R."/>
            <person name="Keri Z."/>
            <person name="LaButti K."/>
            <person name="Lipzen A."/>
            <person name="Lombard V."/>
            <person name="Magnuson J."/>
            <person name="Maillard F."/>
            <person name="Morin E."/>
            <person name="Murat C."/>
            <person name="Nolan M."/>
            <person name="Ohm R."/>
            <person name="Pangilinan J."/>
            <person name="Pereira M."/>
            <person name="Perotto S."/>
            <person name="Peter M."/>
            <person name="Riley R."/>
            <person name="Sitrit Y."/>
            <person name="Stielow B."/>
            <person name="Szollosi G."/>
            <person name="Zifcakova L."/>
            <person name="Stursova M."/>
            <person name="Spatafora J.W."/>
            <person name="Tedersoo L."/>
            <person name="Vaario L.-M."/>
            <person name="Yamada A."/>
            <person name="Yan M."/>
            <person name="Wang P."/>
            <person name="Xu J."/>
            <person name="Bruns T."/>
            <person name="Baldrian P."/>
            <person name="Vilgalys R."/>
            <person name="Henrissat B."/>
            <person name="Grigoriev I.V."/>
            <person name="Hibbett D."/>
            <person name="Nagy L.G."/>
            <person name="Martin F.M."/>
        </authorList>
    </citation>
    <scope>NUCLEOTIDE SEQUENCE</scope>
    <source>
        <strain evidence="2">BED1</strain>
    </source>
</reference>
<dbReference type="AlphaFoldDB" id="A0AAD4G7D8"/>
<keyword evidence="3" id="KW-1185">Reference proteome</keyword>
<feature type="region of interest" description="Disordered" evidence="1">
    <location>
        <begin position="1"/>
        <end position="33"/>
    </location>
</feature>
<evidence type="ECO:0000256" key="1">
    <source>
        <dbReference type="SAM" id="MobiDB-lite"/>
    </source>
</evidence>